<evidence type="ECO:0000313" key="1">
    <source>
        <dbReference type="EnsemblMetazoa" id="LLOJ003207-PA"/>
    </source>
</evidence>
<dbReference type="AlphaFoldDB" id="A0A1B0EWW5"/>
<proteinExistence type="predicted"/>
<dbReference type="Proteomes" id="UP000092461">
    <property type="component" value="Unassembled WGS sequence"/>
</dbReference>
<evidence type="ECO:0000313" key="2">
    <source>
        <dbReference type="Proteomes" id="UP000092461"/>
    </source>
</evidence>
<protein>
    <submittedName>
        <fullName evidence="1">Uncharacterized protein</fullName>
    </submittedName>
</protein>
<dbReference type="EnsemblMetazoa" id="LLOJ003207-RA">
    <property type="protein sequence ID" value="LLOJ003207-PA"/>
    <property type="gene ID" value="LLOJ003207"/>
</dbReference>
<reference evidence="1" key="1">
    <citation type="submission" date="2020-05" db="UniProtKB">
        <authorList>
            <consortium name="EnsemblMetazoa"/>
        </authorList>
    </citation>
    <scope>IDENTIFICATION</scope>
    <source>
        <strain evidence="1">Jacobina</strain>
    </source>
</reference>
<keyword evidence="2" id="KW-1185">Reference proteome</keyword>
<accession>A0A1B0EWW5</accession>
<name>A0A1B0EWW5_LUTLO</name>
<dbReference type="VEuPathDB" id="VectorBase:LLOJ003207"/>
<dbReference type="EMBL" id="AJWK01010362">
    <property type="status" value="NOT_ANNOTATED_CDS"/>
    <property type="molecule type" value="Genomic_DNA"/>
</dbReference>
<organism evidence="1 2">
    <name type="scientific">Lutzomyia longipalpis</name>
    <name type="common">Sand fly</name>
    <dbReference type="NCBI Taxonomy" id="7200"/>
    <lineage>
        <taxon>Eukaryota</taxon>
        <taxon>Metazoa</taxon>
        <taxon>Ecdysozoa</taxon>
        <taxon>Arthropoda</taxon>
        <taxon>Hexapoda</taxon>
        <taxon>Insecta</taxon>
        <taxon>Pterygota</taxon>
        <taxon>Neoptera</taxon>
        <taxon>Endopterygota</taxon>
        <taxon>Diptera</taxon>
        <taxon>Nematocera</taxon>
        <taxon>Psychodoidea</taxon>
        <taxon>Psychodidae</taxon>
        <taxon>Lutzomyia</taxon>
        <taxon>Lutzomyia</taxon>
    </lineage>
</organism>
<sequence length="135" mass="14969">MPCHSHSANGSPELQLLRLLASHASPITSLRAVARNRRFPRRPPHLPHILFFGAAAVAGQPRFPYDIIELCGAESALSTTSIIVVLEDQTVLHDGPQWDSPLSGKKRPKKSQILLACTRDSEPLFLAVHVQHWSW</sequence>